<protein>
    <submittedName>
        <fullName evidence="4">Tetratricopeptide repeat domain 32</fullName>
    </submittedName>
</protein>
<accession>A0A667YH68</accession>
<feature type="repeat" description="TPR" evidence="3">
    <location>
        <begin position="47"/>
        <end position="80"/>
    </location>
</feature>
<dbReference type="OrthoDB" id="2017782at2759"/>
<dbReference type="SUPFAM" id="SSF48452">
    <property type="entry name" value="TPR-like"/>
    <property type="match status" value="1"/>
</dbReference>
<reference evidence="4" key="1">
    <citation type="submission" date="2019-06" db="EMBL/GenBank/DDBJ databases">
        <authorList>
            <consortium name="Wellcome Sanger Institute Data Sharing"/>
        </authorList>
    </citation>
    <scope>NUCLEOTIDE SEQUENCE [LARGE SCALE GENOMIC DNA]</scope>
</reference>
<evidence type="ECO:0000256" key="2">
    <source>
        <dbReference type="ARBA" id="ARBA00022803"/>
    </source>
</evidence>
<dbReference type="Pfam" id="PF07719">
    <property type="entry name" value="TPR_2"/>
    <property type="match status" value="1"/>
</dbReference>
<dbReference type="RefSeq" id="XP_029903103.1">
    <property type="nucleotide sequence ID" value="XM_030047243.1"/>
</dbReference>
<reference evidence="4" key="2">
    <citation type="submission" date="2025-08" db="UniProtKB">
        <authorList>
            <consortium name="Ensembl"/>
        </authorList>
    </citation>
    <scope>IDENTIFICATION</scope>
</reference>
<evidence type="ECO:0000256" key="1">
    <source>
        <dbReference type="ARBA" id="ARBA00022737"/>
    </source>
</evidence>
<proteinExistence type="predicted"/>
<dbReference type="InterPro" id="IPR019734">
    <property type="entry name" value="TPR_rpt"/>
</dbReference>
<dbReference type="AlphaFoldDB" id="A0A667YH68"/>
<dbReference type="CTD" id="130502"/>
<evidence type="ECO:0000256" key="3">
    <source>
        <dbReference type="PROSITE-ProRule" id="PRU00339"/>
    </source>
</evidence>
<dbReference type="InParanoid" id="A0A667YH68"/>
<evidence type="ECO:0000313" key="4">
    <source>
        <dbReference type="Ensembl" id="ENSMMDP00005020576.1"/>
    </source>
</evidence>
<dbReference type="GeneID" id="115356182"/>
<dbReference type="PANTHER" id="PTHR47059">
    <property type="entry name" value="TETRATRICOPEPTIDE REPEAT PROTEIN 32"/>
    <property type="match status" value="1"/>
</dbReference>
<gene>
    <name evidence="4" type="primary">TTC32</name>
    <name evidence="4" type="synonym">ttc32</name>
</gene>
<dbReference type="FunCoup" id="A0A667YH68">
    <property type="interactions" value="983"/>
</dbReference>
<dbReference type="InterPro" id="IPR011990">
    <property type="entry name" value="TPR-like_helical_dom_sf"/>
</dbReference>
<organism evidence="4 5">
    <name type="scientific">Myripristis murdjan</name>
    <name type="common">pinecone soldierfish</name>
    <dbReference type="NCBI Taxonomy" id="586833"/>
    <lineage>
        <taxon>Eukaryota</taxon>
        <taxon>Metazoa</taxon>
        <taxon>Chordata</taxon>
        <taxon>Craniata</taxon>
        <taxon>Vertebrata</taxon>
        <taxon>Euteleostomi</taxon>
        <taxon>Actinopterygii</taxon>
        <taxon>Neopterygii</taxon>
        <taxon>Teleostei</taxon>
        <taxon>Neoteleostei</taxon>
        <taxon>Acanthomorphata</taxon>
        <taxon>Holocentriformes</taxon>
        <taxon>Holocentridae</taxon>
        <taxon>Myripristis</taxon>
    </lineage>
</organism>
<dbReference type="GeneTree" id="ENSGT00390000011905"/>
<dbReference type="PROSITE" id="PS50005">
    <property type="entry name" value="TPR"/>
    <property type="match status" value="2"/>
</dbReference>
<dbReference type="Proteomes" id="UP000472263">
    <property type="component" value="Chromosome 24"/>
</dbReference>
<dbReference type="PANTHER" id="PTHR47059:SF1">
    <property type="entry name" value="TETRATRICOPEPTIDE REPEAT PROTEIN 32"/>
    <property type="match status" value="1"/>
</dbReference>
<dbReference type="SMART" id="SM00028">
    <property type="entry name" value="TPR"/>
    <property type="match status" value="2"/>
</dbReference>
<dbReference type="Ensembl" id="ENSMMDT00005021059.1">
    <property type="protein sequence ID" value="ENSMMDP00005020576.1"/>
    <property type="gene ID" value="ENSMMDG00005010121.1"/>
</dbReference>
<keyword evidence="5" id="KW-1185">Reference proteome</keyword>
<feature type="repeat" description="TPR" evidence="3">
    <location>
        <begin position="81"/>
        <end position="114"/>
    </location>
</feature>
<name>A0A667YH68_9TELE</name>
<dbReference type="Gene3D" id="1.25.40.10">
    <property type="entry name" value="Tetratricopeptide repeat domain"/>
    <property type="match status" value="1"/>
</dbReference>
<reference evidence="4" key="3">
    <citation type="submission" date="2025-09" db="UniProtKB">
        <authorList>
            <consortium name="Ensembl"/>
        </authorList>
    </citation>
    <scope>IDENTIFICATION</scope>
</reference>
<evidence type="ECO:0000313" key="5">
    <source>
        <dbReference type="Proteomes" id="UP000472263"/>
    </source>
</evidence>
<dbReference type="InterPro" id="IPR013105">
    <property type="entry name" value="TPR_2"/>
</dbReference>
<keyword evidence="1" id="KW-0677">Repeat</keyword>
<sequence length="136" mass="15941">MEEDNSQILEHAHSEFKNHNYKLAEELYTKFICSCLQTRGCEASNLATAFNNRGQIKYLRVDFHEAVEDYTSAIETDSKFEIPLYNRGLIHYRLGFFDDAKRDFQQALKINPAFEDAKVSLQQTLLDRQHKIDRGY</sequence>
<keyword evidence="2 3" id="KW-0802">TPR repeat</keyword>